<dbReference type="SUPFAM" id="SSF50891">
    <property type="entry name" value="Cyclophilin-like"/>
    <property type="match status" value="1"/>
</dbReference>
<dbReference type="InterPro" id="IPR029000">
    <property type="entry name" value="Cyclophilin-like_dom_sf"/>
</dbReference>
<dbReference type="FunFam" id="2.40.100.10:FF:000048">
    <property type="entry name" value="Peptidyl-prolyl cis-trans isomerase"/>
    <property type="match status" value="1"/>
</dbReference>
<proteinExistence type="predicted"/>
<evidence type="ECO:0000313" key="3">
    <source>
        <dbReference type="RefSeq" id="XP_033813660.1"/>
    </source>
</evidence>
<dbReference type="KEGG" id="gsh:117366431"/>
<accession>A0A6P8S5T4</accession>
<evidence type="ECO:0000259" key="1">
    <source>
        <dbReference type="PROSITE" id="PS50072"/>
    </source>
</evidence>
<name>A0A6P8S5T4_GEOSA</name>
<dbReference type="RefSeq" id="XP_033813660.1">
    <property type="nucleotide sequence ID" value="XM_033957769.1"/>
</dbReference>
<dbReference type="Pfam" id="PF00160">
    <property type="entry name" value="Pro_isomerase"/>
    <property type="match status" value="1"/>
</dbReference>
<dbReference type="GO" id="GO:0005737">
    <property type="term" value="C:cytoplasm"/>
    <property type="evidence" value="ECO:0007669"/>
    <property type="project" value="TreeGrafter"/>
</dbReference>
<dbReference type="OrthoDB" id="408413at2759"/>
<dbReference type="GO" id="GO:0003755">
    <property type="term" value="F:peptidyl-prolyl cis-trans isomerase activity"/>
    <property type="evidence" value="ECO:0007669"/>
    <property type="project" value="InterPro"/>
</dbReference>
<dbReference type="AlphaFoldDB" id="A0A6P8S5T4"/>
<organism evidence="2 3">
    <name type="scientific">Geotrypetes seraphini</name>
    <name type="common">Gaboon caecilian</name>
    <name type="synonym">Caecilia seraphini</name>
    <dbReference type="NCBI Taxonomy" id="260995"/>
    <lineage>
        <taxon>Eukaryota</taxon>
        <taxon>Metazoa</taxon>
        <taxon>Chordata</taxon>
        <taxon>Craniata</taxon>
        <taxon>Vertebrata</taxon>
        <taxon>Euteleostomi</taxon>
        <taxon>Amphibia</taxon>
        <taxon>Gymnophiona</taxon>
        <taxon>Geotrypetes</taxon>
    </lineage>
</organism>
<feature type="domain" description="PPIase cyclophilin-type" evidence="1">
    <location>
        <begin position="165"/>
        <end position="316"/>
    </location>
</feature>
<reference evidence="3" key="1">
    <citation type="submission" date="2025-08" db="UniProtKB">
        <authorList>
            <consortium name="RefSeq"/>
        </authorList>
    </citation>
    <scope>IDENTIFICATION</scope>
</reference>
<dbReference type="Gene3D" id="2.40.100.10">
    <property type="entry name" value="Cyclophilin-like"/>
    <property type="match status" value="1"/>
</dbReference>
<keyword evidence="2" id="KW-1185">Reference proteome</keyword>
<dbReference type="InParanoid" id="A0A6P8S5T4"/>
<dbReference type="PANTHER" id="PTHR11071:SF561">
    <property type="entry name" value="PEPTIDYL-PROLYL CIS-TRANS ISOMERASE D-RELATED"/>
    <property type="match status" value="1"/>
</dbReference>
<dbReference type="PROSITE" id="PS50072">
    <property type="entry name" value="CSA_PPIASE_2"/>
    <property type="match status" value="1"/>
</dbReference>
<evidence type="ECO:0000313" key="2">
    <source>
        <dbReference type="Proteomes" id="UP000515159"/>
    </source>
</evidence>
<dbReference type="FunCoup" id="A0A6P8S5T4">
    <property type="interactions" value="387"/>
</dbReference>
<protein>
    <submittedName>
        <fullName evidence="3">Probable inactive peptidyl-prolyl cis-trans isomerase-like 6</fullName>
    </submittedName>
</protein>
<dbReference type="Proteomes" id="UP000515159">
    <property type="component" value="Chromosome 9"/>
</dbReference>
<dbReference type="PANTHER" id="PTHR11071">
    <property type="entry name" value="PEPTIDYL-PROLYL CIS-TRANS ISOMERASE"/>
    <property type="match status" value="1"/>
</dbReference>
<sequence length="319" mass="36454">MMRLRVVGHLKGVPFHIVKCAAEALKESFGSKFTDPLIQPLHEFDWNLFLEEKKKELKGEIWAYDSTVMCFINDQLLGDDANFLKWAYKNWAYTDFRPLPLYRTLAEDFCLTYMKNSKHVFVYIVISTHWARCPGLLGQDLNTCEPREAAQEKANPCLKQEFCHKLLFELFSDLCPKTCENFRCLCTGEASRSESGLELTYKGSIFHRIVKKGWIQGGDIKSGSGSNGESIYGNTFRDENFAVPHHKRGILAMANKGHHTNGSQFYITLQPAPYLDRKYVAFGELIEGTEVLQELENVPTNNERPKIRCVITDCGVYSP</sequence>
<gene>
    <name evidence="3" type="primary">LOC117366431</name>
</gene>
<dbReference type="PRINTS" id="PR00153">
    <property type="entry name" value="CSAPPISMRASE"/>
</dbReference>
<dbReference type="InterPro" id="IPR002130">
    <property type="entry name" value="Cyclophilin-type_PPIase_dom"/>
</dbReference>
<dbReference type="GeneID" id="117366431"/>